<feature type="region of interest" description="Disordered" evidence="1">
    <location>
        <begin position="660"/>
        <end position="683"/>
    </location>
</feature>
<organism evidence="2 3">
    <name type="scientific">Gonapodya prolifera (strain JEL478)</name>
    <name type="common">Monoblepharis prolifera</name>
    <dbReference type="NCBI Taxonomy" id="1344416"/>
    <lineage>
        <taxon>Eukaryota</taxon>
        <taxon>Fungi</taxon>
        <taxon>Fungi incertae sedis</taxon>
        <taxon>Chytridiomycota</taxon>
        <taxon>Chytridiomycota incertae sedis</taxon>
        <taxon>Monoblepharidomycetes</taxon>
        <taxon>Monoblepharidales</taxon>
        <taxon>Gonapodyaceae</taxon>
        <taxon>Gonapodya</taxon>
    </lineage>
</organism>
<reference evidence="2 3" key="1">
    <citation type="journal article" date="2015" name="Genome Biol. Evol.">
        <title>Phylogenomic analyses indicate that early fungi evolved digesting cell walls of algal ancestors of land plants.</title>
        <authorList>
            <person name="Chang Y."/>
            <person name="Wang S."/>
            <person name="Sekimoto S."/>
            <person name="Aerts A.L."/>
            <person name="Choi C."/>
            <person name="Clum A."/>
            <person name="LaButti K.M."/>
            <person name="Lindquist E.A."/>
            <person name="Yee Ngan C."/>
            <person name="Ohm R.A."/>
            <person name="Salamov A.A."/>
            <person name="Grigoriev I.V."/>
            <person name="Spatafora J.W."/>
            <person name="Berbee M.L."/>
        </authorList>
    </citation>
    <scope>NUCLEOTIDE SEQUENCE [LARGE SCALE GENOMIC DNA]</scope>
    <source>
        <strain evidence="2 3">JEL478</strain>
    </source>
</reference>
<feature type="region of interest" description="Disordered" evidence="1">
    <location>
        <begin position="1"/>
        <end position="32"/>
    </location>
</feature>
<feature type="compositionally biased region" description="Pro residues" evidence="1">
    <location>
        <begin position="363"/>
        <end position="376"/>
    </location>
</feature>
<feature type="compositionally biased region" description="Pro residues" evidence="1">
    <location>
        <begin position="200"/>
        <end position="209"/>
    </location>
</feature>
<feature type="compositionally biased region" description="Polar residues" evidence="1">
    <location>
        <begin position="410"/>
        <end position="423"/>
    </location>
</feature>
<proteinExistence type="predicted"/>
<evidence type="ECO:0000256" key="1">
    <source>
        <dbReference type="SAM" id="MobiDB-lite"/>
    </source>
</evidence>
<dbReference type="AlphaFoldDB" id="A0A139AY88"/>
<feature type="compositionally biased region" description="Low complexity" evidence="1">
    <location>
        <begin position="593"/>
        <end position="602"/>
    </location>
</feature>
<evidence type="ECO:0000313" key="2">
    <source>
        <dbReference type="EMBL" id="KXS21711.1"/>
    </source>
</evidence>
<accession>A0A139AY88</accession>
<feature type="compositionally biased region" description="Basic and acidic residues" evidence="1">
    <location>
        <begin position="311"/>
        <end position="320"/>
    </location>
</feature>
<gene>
    <name evidence="2" type="ORF">M427DRAFT_65678</name>
</gene>
<dbReference type="EMBL" id="KQ965732">
    <property type="protein sequence ID" value="KXS21711.1"/>
    <property type="molecule type" value="Genomic_DNA"/>
</dbReference>
<sequence>MASVAQHISPWNVEREPMMGRREDEDGEEGVGAGGMMEEEAMEGMATLGDLEVLHAGTESDAEAGLHGDLDIPYSLLSLALSTADGGRSTESAFSFPRIPFDSLSAAHKFIFDSIQREVDAMSEVDGERDDDESDDDDASQLAHSLGLDIGAEWSQDSDAHVHPDRSAPLAFVAPAVVASHLVLSPTASASLDITLESPPALPQLPPPLFDSTSPHRRRRTSTVDAMSLSELMDSPPLFVAPSAVSMLRPPMRPLFSDLDLSTSATALNHTQRSLAPWDDDEGPDALDGPPVASFIPLRDPDARAPQSTHHMSDTESTWRDDDDDDDRDKFSPPSRFTSASDIARLRSRSLSPPSLSRSTHRAPPPPPPASAPPTRLPKRSMLHDFWRGGDSGAPLDQPDLENDPDADPNANSYSPTDMSNFAPTRIRGRKALRINDAGEWASGGPAGDGTYNDEDADPDTEGIENRPRAPLPLQGHVASRPLRPSLKRAPGKPHGAFHPSSQPTSPPLADPGHRRVKRPLAPSPLTRSHAGTHAVPLSSSPPGTFPLDGFVPRASLPRAGGPAPTAAVRPVSAVPSRLRKALSKERDSGESVARGANGAAGGAVRVAALAGDSEFDSSEASGPGLATTVAARKRRRKISSGFLELFALEREQKVRQALGIGADSTDPDGAEGGGAGSPPSQSALLAPASVVLVYPKPPASPTPSPVPPAPVAVPADEHLHRQRTQLLRKIAKKIRSHTRRLEELGSDGVGEGDRERRKLVGAKARLVRRQRLLKGMGVEGNGNGSADGAVEAK</sequence>
<feature type="region of interest" description="Disordered" evidence="1">
    <location>
        <begin position="273"/>
        <end position="602"/>
    </location>
</feature>
<feature type="compositionally biased region" description="Acidic residues" evidence="1">
    <location>
        <begin position="452"/>
        <end position="463"/>
    </location>
</feature>
<name>A0A139AY88_GONPJ</name>
<evidence type="ECO:0000313" key="3">
    <source>
        <dbReference type="Proteomes" id="UP000070544"/>
    </source>
</evidence>
<keyword evidence="3" id="KW-1185">Reference proteome</keyword>
<protein>
    <submittedName>
        <fullName evidence="2">Uncharacterized protein</fullName>
    </submittedName>
</protein>
<dbReference type="Proteomes" id="UP000070544">
    <property type="component" value="Unassembled WGS sequence"/>
</dbReference>
<feature type="region of interest" description="Disordered" evidence="1">
    <location>
        <begin position="198"/>
        <end position="223"/>
    </location>
</feature>
<feature type="compositionally biased region" description="Basic and acidic residues" evidence="1">
    <location>
        <begin position="13"/>
        <end position="24"/>
    </location>
</feature>
<feature type="compositionally biased region" description="Low complexity" evidence="1">
    <location>
        <begin position="349"/>
        <end position="358"/>
    </location>
</feature>